<dbReference type="Proteomes" id="UP001157006">
    <property type="component" value="Chromosome 5"/>
</dbReference>
<organism evidence="1 2">
    <name type="scientific">Vicia faba</name>
    <name type="common">Broad bean</name>
    <name type="synonym">Faba vulgaris</name>
    <dbReference type="NCBI Taxonomy" id="3906"/>
    <lineage>
        <taxon>Eukaryota</taxon>
        <taxon>Viridiplantae</taxon>
        <taxon>Streptophyta</taxon>
        <taxon>Embryophyta</taxon>
        <taxon>Tracheophyta</taxon>
        <taxon>Spermatophyta</taxon>
        <taxon>Magnoliopsida</taxon>
        <taxon>eudicotyledons</taxon>
        <taxon>Gunneridae</taxon>
        <taxon>Pentapetalae</taxon>
        <taxon>rosids</taxon>
        <taxon>fabids</taxon>
        <taxon>Fabales</taxon>
        <taxon>Fabaceae</taxon>
        <taxon>Papilionoideae</taxon>
        <taxon>50 kb inversion clade</taxon>
        <taxon>NPAAA clade</taxon>
        <taxon>Hologalegina</taxon>
        <taxon>IRL clade</taxon>
        <taxon>Fabeae</taxon>
        <taxon>Vicia</taxon>
    </lineage>
</organism>
<protein>
    <submittedName>
        <fullName evidence="1">Uncharacterized protein</fullName>
    </submittedName>
</protein>
<sequence length="117" mass="13626">MVMLLMLKHMRAFTNGDNVAEVAVTEYPKEFNLRTAIKLERRFLKVISENFLNMDGIRGNRVHQNWNHEELQRCPYSKIGRETGCKYCLGTVYWDDTLRITGLIIMSARNLKSSAKD</sequence>
<accession>A0AAV1ASA2</accession>
<evidence type="ECO:0000313" key="1">
    <source>
        <dbReference type="EMBL" id="CAI8613069.1"/>
    </source>
</evidence>
<evidence type="ECO:0000313" key="2">
    <source>
        <dbReference type="Proteomes" id="UP001157006"/>
    </source>
</evidence>
<dbReference type="EMBL" id="OX451740">
    <property type="protein sequence ID" value="CAI8613069.1"/>
    <property type="molecule type" value="Genomic_DNA"/>
</dbReference>
<gene>
    <name evidence="1" type="ORF">VFH_V064200</name>
</gene>
<reference evidence="1 2" key="1">
    <citation type="submission" date="2023-01" db="EMBL/GenBank/DDBJ databases">
        <authorList>
            <person name="Kreplak J."/>
        </authorList>
    </citation>
    <scope>NUCLEOTIDE SEQUENCE [LARGE SCALE GENOMIC DNA]</scope>
</reference>
<dbReference type="AlphaFoldDB" id="A0AAV1ASA2"/>
<keyword evidence="2" id="KW-1185">Reference proteome</keyword>
<proteinExistence type="predicted"/>
<name>A0AAV1ASA2_VICFA</name>